<evidence type="ECO:0000256" key="3">
    <source>
        <dbReference type="ARBA" id="ARBA00022517"/>
    </source>
</evidence>
<dbReference type="GO" id="GO:0034455">
    <property type="term" value="C:t-UTP complex"/>
    <property type="evidence" value="ECO:0007669"/>
    <property type="project" value="TreeGrafter"/>
</dbReference>
<proteinExistence type="inferred from homology"/>
<dbReference type="EMBL" id="CM007384">
    <property type="protein sequence ID" value="ONK73498.1"/>
    <property type="molecule type" value="Genomic_DNA"/>
</dbReference>
<dbReference type="Pfam" id="PF12397">
    <property type="entry name" value="U3snoRNP10"/>
    <property type="match status" value="1"/>
</dbReference>
<dbReference type="SMART" id="SM01036">
    <property type="entry name" value="BP28CT"/>
    <property type="match status" value="1"/>
</dbReference>
<evidence type="ECO:0000256" key="5">
    <source>
        <dbReference type="ARBA" id="ARBA00023242"/>
    </source>
</evidence>
<dbReference type="Proteomes" id="UP000243459">
    <property type="component" value="Chromosome 4"/>
</dbReference>
<dbReference type="PANTHER" id="PTHR13457">
    <property type="entry name" value="BAP28"/>
    <property type="match status" value="1"/>
</dbReference>
<comment type="similarity">
    <text evidence="2">Belongs to the HEATR1/UTP10 family.</text>
</comment>
<dbReference type="Pfam" id="PF08146">
    <property type="entry name" value="BP28CT"/>
    <property type="match status" value="1"/>
</dbReference>
<accession>A0A5P1F549</accession>
<keyword evidence="9" id="KW-1185">Reference proteome</keyword>
<dbReference type="InterPro" id="IPR016024">
    <property type="entry name" value="ARM-type_fold"/>
</dbReference>
<evidence type="ECO:0000259" key="7">
    <source>
        <dbReference type="SMART" id="SM01036"/>
    </source>
</evidence>
<feature type="domain" description="BP28 C-terminal" evidence="7">
    <location>
        <begin position="1800"/>
        <end position="1972"/>
    </location>
</feature>
<gene>
    <name evidence="8" type="ORF">A4U43_C04F32240</name>
</gene>
<dbReference type="InterPro" id="IPR040191">
    <property type="entry name" value="UTP10"/>
</dbReference>
<dbReference type="GO" id="GO:0030686">
    <property type="term" value="C:90S preribosome"/>
    <property type="evidence" value="ECO:0007669"/>
    <property type="project" value="TreeGrafter"/>
</dbReference>
<dbReference type="InterPro" id="IPR056473">
    <property type="entry name" value="HEAT_Utp10/HEAT1"/>
</dbReference>
<dbReference type="InterPro" id="IPR056384">
    <property type="entry name" value="ARM_At3g06530"/>
</dbReference>
<evidence type="ECO:0000256" key="6">
    <source>
        <dbReference type="ARBA" id="ARBA00023274"/>
    </source>
</evidence>
<dbReference type="GO" id="GO:0030515">
    <property type="term" value="F:snoRNA binding"/>
    <property type="evidence" value="ECO:0007669"/>
    <property type="project" value="TreeGrafter"/>
</dbReference>
<evidence type="ECO:0000256" key="4">
    <source>
        <dbReference type="ARBA" id="ARBA00022552"/>
    </source>
</evidence>
<dbReference type="Pfam" id="PF24477">
    <property type="entry name" value="ARM_At3g06530"/>
    <property type="match status" value="1"/>
</dbReference>
<keyword evidence="5" id="KW-0539">Nucleus</keyword>
<dbReference type="Pfam" id="PF23243">
    <property type="entry name" value="HEAT_HEATR1"/>
    <property type="match status" value="1"/>
</dbReference>
<dbReference type="SUPFAM" id="SSF48371">
    <property type="entry name" value="ARM repeat"/>
    <property type="match status" value="3"/>
</dbReference>
<reference evidence="9" key="1">
    <citation type="journal article" date="2017" name="Nat. Commun.">
        <title>The asparagus genome sheds light on the origin and evolution of a young Y chromosome.</title>
        <authorList>
            <person name="Harkess A."/>
            <person name="Zhou J."/>
            <person name="Xu C."/>
            <person name="Bowers J.E."/>
            <person name="Van der Hulst R."/>
            <person name="Ayyampalayam S."/>
            <person name="Mercati F."/>
            <person name="Riccardi P."/>
            <person name="McKain M.R."/>
            <person name="Kakrana A."/>
            <person name="Tang H."/>
            <person name="Ray J."/>
            <person name="Groenendijk J."/>
            <person name="Arikit S."/>
            <person name="Mathioni S.M."/>
            <person name="Nakano M."/>
            <person name="Shan H."/>
            <person name="Telgmann-Rauber A."/>
            <person name="Kanno A."/>
            <person name="Yue Z."/>
            <person name="Chen H."/>
            <person name="Li W."/>
            <person name="Chen Y."/>
            <person name="Xu X."/>
            <person name="Zhang Y."/>
            <person name="Luo S."/>
            <person name="Chen H."/>
            <person name="Gao J."/>
            <person name="Mao Z."/>
            <person name="Pires J.C."/>
            <person name="Luo M."/>
            <person name="Kudrna D."/>
            <person name="Wing R.A."/>
            <person name="Meyers B.C."/>
            <person name="Yi K."/>
            <person name="Kong H."/>
            <person name="Lavrijsen P."/>
            <person name="Sunseri F."/>
            <person name="Falavigna A."/>
            <person name="Ye Y."/>
            <person name="Leebens-Mack J.H."/>
            <person name="Chen G."/>
        </authorList>
    </citation>
    <scope>NUCLEOTIDE SEQUENCE [LARGE SCALE GENOMIC DNA]</scope>
    <source>
        <strain evidence="9">cv. DH0086</strain>
    </source>
</reference>
<dbReference type="OMA" id="NDVMWKQ"/>
<evidence type="ECO:0000256" key="2">
    <source>
        <dbReference type="ARBA" id="ARBA00010559"/>
    </source>
</evidence>
<dbReference type="GO" id="GO:0045943">
    <property type="term" value="P:positive regulation of transcription by RNA polymerase I"/>
    <property type="evidence" value="ECO:0007669"/>
    <property type="project" value="TreeGrafter"/>
</dbReference>
<dbReference type="GO" id="GO:0000462">
    <property type="term" value="P:maturation of SSU-rRNA from tricistronic rRNA transcript (SSU-rRNA, 5.8S rRNA, LSU-rRNA)"/>
    <property type="evidence" value="ECO:0007669"/>
    <property type="project" value="TreeGrafter"/>
</dbReference>
<keyword evidence="3" id="KW-0690">Ribosome biogenesis</keyword>
<keyword evidence="6" id="KW-0687">Ribonucleoprotein</keyword>
<dbReference type="PANTHER" id="PTHR13457:SF1">
    <property type="entry name" value="HEAT REPEAT-CONTAINING PROTEIN 1"/>
    <property type="match status" value="1"/>
</dbReference>
<protein>
    <recommendedName>
        <fullName evidence="7">BP28 C-terminal domain-containing protein</fullName>
    </recommendedName>
</protein>
<dbReference type="Gramene" id="ONK73498">
    <property type="protein sequence ID" value="ONK73498"/>
    <property type="gene ID" value="A4U43_C04F32240"/>
</dbReference>
<comment type="subcellular location">
    <subcellularLocation>
        <location evidence="1">Nucleus</location>
        <location evidence="1">Nucleolus</location>
    </subcellularLocation>
</comment>
<name>A0A5P1F549_ASPOF</name>
<dbReference type="GO" id="GO:0032040">
    <property type="term" value="C:small-subunit processome"/>
    <property type="evidence" value="ECO:0007669"/>
    <property type="project" value="TreeGrafter"/>
</dbReference>
<dbReference type="Gene3D" id="1.25.10.10">
    <property type="entry name" value="Leucine-rich Repeat Variant"/>
    <property type="match status" value="2"/>
</dbReference>
<sequence length="2114" mass="237913">MATSLASQLRAIKSIHKGTPDPIRRPLTRPSILFDPKEAADIDLRSILSIALSGLEALIELDARIHAFNTEELVLCTLPYHDTHMFVRVVQLLDLGDKKWAFLEGVKTSGAPPPRKVIVQQCIRDKGILEILCDYAKPSSEFQHARPVICFCTAVIVEALGSIPKLDTDTVQRVLPFVSNGLNPDMKGSRDHKAGALMVVGLLATRSMLAPKLIQSLVFNISRVAQHDAKQSADLPWIRVTIMAIVTLVQSQSTQVFSKKTMMVLKEIRDLAGVLSGLSQEFNIQKFLCLYLETLVDYSSSDASYLHGLINMLETLQIKEIIDKVVSKILAHCMRFLHNKDTSNLHEKGEWAKKLLVVIDKHYSSELREAVQKFLESSKMNLKEGDSNFRSLCQMFDEGLEMPSDTCDSKFWFSLEHPKAEIRLAALSGIAASGILNDMSANPEKLLNAQNAIVRRLHDDDLTVVQAALSVGLAGIVNPSCLLRSYRDVFFRCIDIINRSTSATSLAIDVAILCLEHMVLDVPMDHLDYSKEVASIIFPLLLVLPKTWRLNLKALELAKQLRWPFYDDSNIDLDPTSSEKGKILESGYITNVNFKTTEALAETFRKNPDVHIEWLVECRRCSEQARSLFLLIILQASVIHNEDSCSVLKLYRACSASLRENWHQMEPHGRIGSSEEFSLDKFEKSCLGLVDQLLSTDVETLNIKIHICIYWCVLKACSESVKRSASADHCEQLTMLNEMFLFFTTSPSKNIFRKHIHFLVKNCSSSPFQFLCKYFTEGGFPVGVQVESLCLLSTLSSMYGSLERSNINEDGYLEFLLGFPSLLVPLSNTNKDVRTAAANCIAGIYELWRQFDVSRLKNGSDTILSRCLLTPTFGEFLESIVSQTELISSDADFLPSFFTSMLSTSGHSLMVSEDINKRFDQASKDAILLFILSSALKFSSYGKLVVLSLFQGLGSSILHFEGVRILLFELLERRDKEHLRTGQSGQVLSQIEVETLCLLLVICVHPSNSVCVERDIFDCLIKALQVDSSSSDKSVVVQPCITVLQNITCSFYDGLEAEMQDDLFGNLVFLFRNDNVDIRNAATEAVLLINISCSTIVRLFALLLGPDQQNGSSKRVKRERAVTWRRMSLDENLLDREETTLYLIGSLLDILLLKKHIEKRDSLVQPLFRVLEKLFSKKWLLGLVSQVDKGSGSLSDVSESISGGIYYAQQTVLSILKDITDTYLVEHPHKDEFSNAFKIDLLVECARSTENVSTRNHVFLLLSSIAKASPGWLSKYMFEIFTIIGESTVKQIDSHSQHTMEDLISKLVPCWLSETSSIDKLLQIFIKALPDVPEHRRLTLIVYLLRSLGEKDSLGVLTYHLFHSVISRASNPSDGEGNKHAILSSSTFLSEWEYVFAVQLSGQYSCDIWFSCLVILLQEIKMHSEREEFFSILHMAMQFIVEKLEDAELFFQLESGQHPGHLQVKLGLLMEEVVCHLQLMNVKRKQVSLSRDAMKELKDCSNSVLKKITILMSPSSYFKSITQLLENSDGNIKKKALGLLCENIKDQSFVQRKCKDKRRTKQKFAIHLDEIAITSFNELCLKIVHLISYTVDESETPVKLAAISALEVLSKEVPSDNLKFSTCLACVVNYIRSPDLAISSACLRSIGSLVNVLGSKALSHLPEIMKLMLEKAHEITCCPIRNSKYSDLWSANGVSNQKVPLLLSIAITLEAVIENLGGFLNPYLEDILDLILLHPEYAQDSDAKLNSKAATVRKLLTEKIPVRLMLTPLLKMYSSALKCGESSLCLVFEMLASIIGVMDRPSIGTYHVKIFEQCLIALDIRCHLPESIKNVNIVEQSVTDAVLVLTMKLTETMFRPLFMHSLDWADSKLEGSESISFDRKITFYKLVNKLLEKHRSLFVPYFKYLLEDCTRHLTEDQDIGLIPLTQKKKKAKHGNASSVAKPKDVLSHKQWHLRALVLKSLYQCFLYDTTDLKFLDASNFEVLLKPIVSQIVVDPPSSADVLLDMPTVDEVDETLVLCLGQMAVTAHSDVLWKPLNHEVLMQTRSEKTRPKILGLKVVKYLVEHLKEEYLIFLPETIPFLGELLEDVELPVKTLAQEILKEMETLSGENLQQYL</sequence>
<keyword evidence="4" id="KW-0698">rRNA processing</keyword>
<organism evidence="8 9">
    <name type="scientific">Asparagus officinalis</name>
    <name type="common">Garden asparagus</name>
    <dbReference type="NCBI Taxonomy" id="4686"/>
    <lineage>
        <taxon>Eukaryota</taxon>
        <taxon>Viridiplantae</taxon>
        <taxon>Streptophyta</taxon>
        <taxon>Embryophyta</taxon>
        <taxon>Tracheophyta</taxon>
        <taxon>Spermatophyta</taxon>
        <taxon>Magnoliopsida</taxon>
        <taxon>Liliopsida</taxon>
        <taxon>Asparagales</taxon>
        <taxon>Asparagaceae</taxon>
        <taxon>Asparagoideae</taxon>
        <taxon>Asparagus</taxon>
    </lineage>
</organism>
<dbReference type="InterPro" id="IPR022125">
    <property type="entry name" value="U3snoRNP10_N"/>
</dbReference>
<dbReference type="InterPro" id="IPR012954">
    <property type="entry name" value="BP28_C_dom"/>
</dbReference>
<dbReference type="InterPro" id="IPR011989">
    <property type="entry name" value="ARM-like"/>
</dbReference>
<evidence type="ECO:0000313" key="8">
    <source>
        <dbReference type="EMBL" id="ONK73498.1"/>
    </source>
</evidence>
<evidence type="ECO:0000313" key="9">
    <source>
        <dbReference type="Proteomes" id="UP000243459"/>
    </source>
</evidence>
<evidence type="ECO:0000256" key="1">
    <source>
        <dbReference type="ARBA" id="ARBA00004604"/>
    </source>
</evidence>